<evidence type="ECO:0000259" key="1">
    <source>
        <dbReference type="Pfam" id="PF04542"/>
    </source>
</evidence>
<protein>
    <recommendedName>
        <fullName evidence="1">RNA polymerase sigma-70 region 2 domain-containing protein</fullName>
    </recommendedName>
</protein>
<organism evidence="2 3">
    <name type="scientific">Halobacillus litoralis</name>
    <dbReference type="NCBI Taxonomy" id="45668"/>
    <lineage>
        <taxon>Bacteria</taxon>
        <taxon>Bacillati</taxon>
        <taxon>Bacillota</taxon>
        <taxon>Bacilli</taxon>
        <taxon>Bacillales</taxon>
        <taxon>Bacillaceae</taxon>
        <taxon>Halobacillus</taxon>
    </lineage>
</organism>
<feature type="domain" description="RNA polymerase sigma-70 region 2" evidence="1">
    <location>
        <begin position="14"/>
        <end position="77"/>
    </location>
</feature>
<dbReference type="Pfam" id="PF04542">
    <property type="entry name" value="Sigma70_r2"/>
    <property type="match status" value="1"/>
</dbReference>
<dbReference type="InterPro" id="IPR013324">
    <property type="entry name" value="RNA_pol_sigma_r3/r4-like"/>
</dbReference>
<dbReference type="SUPFAM" id="SSF88659">
    <property type="entry name" value="Sigma3 and sigma4 domains of RNA polymerase sigma factors"/>
    <property type="match status" value="1"/>
</dbReference>
<reference evidence="2 3" key="1">
    <citation type="submission" date="2018-01" db="EMBL/GenBank/DDBJ databases">
        <title>The whole genome sequencing and assembly of Halobacillus litoralis ERB031 strain.</title>
        <authorList>
            <person name="Lee S.-J."/>
            <person name="Park M.-K."/>
            <person name="Kim J.-Y."/>
            <person name="Lee Y.-J."/>
            <person name="Yi H."/>
            <person name="Bahn Y.-S."/>
            <person name="Kim J.F."/>
            <person name="Lee D.-W."/>
        </authorList>
    </citation>
    <scope>NUCLEOTIDE SEQUENCE [LARGE SCALE GENOMIC DNA]</scope>
    <source>
        <strain evidence="2 3">ERB 031</strain>
    </source>
</reference>
<dbReference type="OrthoDB" id="9783788at2"/>
<gene>
    <name evidence="2" type="ORF">HLI_14890</name>
</gene>
<dbReference type="InterPro" id="IPR007627">
    <property type="entry name" value="RNA_pol_sigma70_r2"/>
</dbReference>
<dbReference type="EMBL" id="CP026118">
    <property type="protein sequence ID" value="QAS53389.1"/>
    <property type="molecule type" value="Genomic_DNA"/>
</dbReference>
<dbReference type="GO" id="GO:0006352">
    <property type="term" value="P:DNA-templated transcription initiation"/>
    <property type="evidence" value="ECO:0007669"/>
    <property type="project" value="InterPro"/>
</dbReference>
<dbReference type="KEGG" id="hli:HLI_14890"/>
<proteinExistence type="predicted"/>
<name>A0A410MF73_9BACI</name>
<dbReference type="AlphaFoldDB" id="A0A410MF73"/>
<dbReference type="InterPro" id="IPR013325">
    <property type="entry name" value="RNA_pol_sigma_r2"/>
</dbReference>
<dbReference type="Proteomes" id="UP000287756">
    <property type="component" value="Chromosome"/>
</dbReference>
<evidence type="ECO:0000313" key="3">
    <source>
        <dbReference type="Proteomes" id="UP000287756"/>
    </source>
</evidence>
<dbReference type="Gene3D" id="1.10.1740.10">
    <property type="match status" value="1"/>
</dbReference>
<dbReference type="GO" id="GO:0003700">
    <property type="term" value="F:DNA-binding transcription factor activity"/>
    <property type="evidence" value="ECO:0007669"/>
    <property type="project" value="InterPro"/>
</dbReference>
<accession>A0A410MF73</accession>
<sequence>MVVDEKFERIVEESERLIHYHIRKLNIIDRNGDFFAEGLYALWNAYLTHNPEKGEFSKYISWKIHNALIDQIRKDSRKQEKEEIYQEHMKQEELYLCEDTISDIYWWEHVRSLLTNNQWKWVYHFIIMDRSITQTARLEQVSVDAVKNWGRHARKRLQGLNLEQ</sequence>
<evidence type="ECO:0000313" key="2">
    <source>
        <dbReference type="EMBL" id="QAS53389.1"/>
    </source>
</evidence>
<dbReference type="RefSeq" id="WP_128525666.1">
    <property type="nucleotide sequence ID" value="NZ_CP026118.1"/>
</dbReference>
<dbReference type="SUPFAM" id="SSF88946">
    <property type="entry name" value="Sigma2 domain of RNA polymerase sigma factors"/>
    <property type="match status" value="1"/>
</dbReference>